<evidence type="ECO:0000313" key="1">
    <source>
        <dbReference type="EMBL" id="NNG52381.1"/>
    </source>
</evidence>
<name>A0A7Y7QTR9_9SPHN</name>
<accession>A0A7Y7QTR9</accession>
<dbReference type="EMBL" id="JABEOV010000005">
    <property type="protein sequence ID" value="NNG52381.1"/>
    <property type="molecule type" value="Genomic_DNA"/>
</dbReference>
<dbReference type="EMBL" id="JABYQV010000001">
    <property type="protein sequence ID" value="NVP29808.1"/>
    <property type="molecule type" value="Genomic_DNA"/>
</dbReference>
<dbReference type="AlphaFoldDB" id="A0A7Y7QTR9"/>
<dbReference type="Proteomes" id="UP000557656">
    <property type="component" value="Unassembled WGS sequence"/>
</dbReference>
<dbReference type="RefSeq" id="WP_170171828.1">
    <property type="nucleotide sequence ID" value="NZ_JABEOV010000005.1"/>
</dbReference>
<comment type="caution">
    <text evidence="2">The sequence shown here is derived from an EMBL/GenBank/DDBJ whole genome shotgun (WGS) entry which is preliminary data.</text>
</comment>
<evidence type="ECO:0000313" key="3">
    <source>
        <dbReference type="Proteomes" id="UP000531581"/>
    </source>
</evidence>
<organism evidence="2 3">
    <name type="scientific">Sphingomonas sanguinis</name>
    <dbReference type="NCBI Taxonomy" id="33051"/>
    <lineage>
        <taxon>Bacteria</taxon>
        <taxon>Pseudomonadati</taxon>
        <taxon>Pseudomonadota</taxon>
        <taxon>Alphaproteobacteria</taxon>
        <taxon>Sphingomonadales</taxon>
        <taxon>Sphingomonadaceae</taxon>
        <taxon>Sphingomonas</taxon>
    </lineage>
</organism>
<keyword evidence="4" id="KW-1185">Reference proteome</keyword>
<evidence type="ECO:0000313" key="2">
    <source>
        <dbReference type="EMBL" id="NVP29808.1"/>
    </source>
</evidence>
<gene>
    <name evidence="1" type="ORF">HKX05_03355</name>
    <name evidence="2" type="ORF">HLV41_02020</name>
</gene>
<proteinExistence type="predicted"/>
<dbReference type="Proteomes" id="UP000531581">
    <property type="component" value="Unassembled WGS sequence"/>
</dbReference>
<reference evidence="3 4" key="1">
    <citation type="submission" date="2020-05" db="EMBL/GenBank/DDBJ databases">
        <title>Draft Genome Sequences of Sphingomonas sp. Isolated from the International Space Station.</title>
        <authorList>
            <person name="Bijlani S."/>
            <person name="Singh N.K."/>
            <person name="Mason C.E."/>
            <person name="Wang C.C."/>
            <person name="Venkateswaran K."/>
        </authorList>
    </citation>
    <scope>NUCLEOTIDE SEQUENCE [LARGE SCALE GENOMIC DNA]</scope>
    <source>
        <strain evidence="1 4">IIF7SW-B5</strain>
        <strain evidence="2">ISS-IIF7SWP</strain>
    </source>
</reference>
<sequence length="152" mass="17149">MDAIEKTNWLAHRWPVELQTFPYGEWTIHVGKVEGHRVVQTHSKTQYEDWAGEQRPLCLARFIAARRELHPAVVLVVAGNYRLGRVPPELWCGYDTMLLIDMPAATLLSAKVRAMFPAWPGALLRVVPQAQLPLLNLQRAPEAAGPRLRLVG</sequence>
<evidence type="ECO:0000313" key="4">
    <source>
        <dbReference type="Proteomes" id="UP000557656"/>
    </source>
</evidence>
<protein>
    <submittedName>
        <fullName evidence="2">Uncharacterized protein</fullName>
    </submittedName>
</protein>